<sequence length="229" mass="23733">MSASNMRWEPSSALHLKEEMKGEPPNACQPVSDGQQSSPSQHPASNTQPVASTITETSSGPAVGSSLTATLGLVIHAAADGVALGTAAGSSQVSLQVIVFFAVILHKAPASFGLVSYLMYAGLEKKQIQKHLFIFSLAAPLLAITTYFIVSKSSVGSLHQTKATGIGLLFSAGTFLYVASVHVLPEVSSQTQHRVASNSGRKGLGILESLTLIVGCTIPVLLSLGLHDA</sequence>
<dbReference type="AlphaFoldDB" id="A0A401REZ4"/>
<name>A0A401REZ4_CHIPU</name>
<keyword evidence="10" id="KW-1185">Reference proteome</keyword>
<keyword evidence="6 7" id="KW-0472">Membrane</keyword>
<reference evidence="9 10" key="1">
    <citation type="journal article" date="2018" name="Nat. Ecol. Evol.">
        <title>Shark genomes provide insights into elasmobranch evolution and the origin of vertebrates.</title>
        <authorList>
            <person name="Hara Y"/>
            <person name="Yamaguchi K"/>
            <person name="Onimaru K"/>
            <person name="Kadota M"/>
            <person name="Koyanagi M"/>
            <person name="Keeley SD"/>
            <person name="Tatsumi K"/>
            <person name="Tanaka K"/>
            <person name="Motone F"/>
            <person name="Kageyama Y"/>
            <person name="Nozu R"/>
            <person name="Adachi N"/>
            <person name="Nishimura O"/>
            <person name="Nakagawa R"/>
            <person name="Tanegashima C"/>
            <person name="Kiyatake I"/>
            <person name="Matsumoto R"/>
            <person name="Murakumo K"/>
            <person name="Nishida K"/>
            <person name="Terakita A"/>
            <person name="Kuratani S"/>
            <person name="Sato K"/>
            <person name="Hyodo S Kuraku.S."/>
        </authorList>
    </citation>
    <scope>NUCLEOTIDE SEQUENCE [LARGE SCALE GENOMIC DNA]</scope>
</reference>
<comment type="caution">
    <text evidence="9">The sequence shown here is derived from an EMBL/GenBank/DDBJ whole genome shotgun (WGS) entry which is preliminary data.</text>
</comment>
<comment type="function">
    <text evidence="7">Transports zinc ions across cell and organelle membranes into the cytoplasm and regulates intracellular zinc homeostasis. Participates in the zinc ions efflux out of the secretory compartments. Also functions as membrane androgen receptor that mediates, through a G protein, the non-classical androgen signaling pathway, characterized by the activation of MAPK3/MAPK1 (Erk1/2) and transcription factors CREB1 or ATF1. Moreover, has dual functions as membrane-bound androgen receptor and as an androgen-dependent zinc transporter both of which are mediated through an inhibitory G protein (Gi) that mediates both MAP kinase and zinc signaling leading to the androgen-dependent apoptotic process.</text>
</comment>
<evidence type="ECO:0000256" key="5">
    <source>
        <dbReference type="ARBA" id="ARBA00023034"/>
    </source>
</evidence>
<evidence type="ECO:0000256" key="4">
    <source>
        <dbReference type="ARBA" id="ARBA00022989"/>
    </source>
</evidence>
<dbReference type="InterPro" id="IPR045891">
    <property type="entry name" value="ZIP9"/>
</dbReference>
<keyword evidence="7" id="KW-0325">Glycoprotein</keyword>
<organism evidence="9 10">
    <name type="scientific">Chiloscyllium punctatum</name>
    <name type="common">Brownbanded bambooshark</name>
    <name type="synonym">Hemiscyllium punctatum</name>
    <dbReference type="NCBI Taxonomy" id="137246"/>
    <lineage>
        <taxon>Eukaryota</taxon>
        <taxon>Metazoa</taxon>
        <taxon>Chordata</taxon>
        <taxon>Craniata</taxon>
        <taxon>Vertebrata</taxon>
        <taxon>Chondrichthyes</taxon>
        <taxon>Elasmobranchii</taxon>
        <taxon>Galeomorphii</taxon>
        <taxon>Galeoidea</taxon>
        <taxon>Orectolobiformes</taxon>
        <taxon>Hemiscylliidae</taxon>
        <taxon>Chiloscyllium</taxon>
    </lineage>
</organism>
<keyword evidence="7" id="KW-0406">Ion transport</keyword>
<feature type="transmembrane region" description="Helical" evidence="7">
    <location>
        <begin position="97"/>
        <end position="120"/>
    </location>
</feature>
<evidence type="ECO:0000256" key="3">
    <source>
        <dbReference type="ARBA" id="ARBA00022692"/>
    </source>
</evidence>
<keyword evidence="5" id="KW-0333">Golgi apparatus</keyword>
<evidence type="ECO:0000256" key="2">
    <source>
        <dbReference type="ARBA" id="ARBA00004394"/>
    </source>
</evidence>
<evidence type="ECO:0000313" key="9">
    <source>
        <dbReference type="EMBL" id="GCC16711.1"/>
    </source>
</evidence>
<feature type="transmembrane region" description="Helical" evidence="7">
    <location>
        <begin position="205"/>
        <end position="226"/>
    </location>
</feature>
<comment type="similarity">
    <text evidence="7">Belongs to the ZIP transporter (TC 2.A.5) family.</text>
</comment>
<keyword evidence="7" id="KW-0813">Transport</keyword>
<dbReference type="Pfam" id="PF02535">
    <property type="entry name" value="Zip"/>
    <property type="match status" value="1"/>
</dbReference>
<dbReference type="OrthoDB" id="19859at2759"/>
<protein>
    <recommendedName>
        <fullName evidence="7">Zinc transporter ZIP9</fullName>
        <shortName evidence="7">ZIP-9</shortName>
    </recommendedName>
    <alternativeName>
        <fullName evidence="7">Solute carrier family 39 member 9</fullName>
    </alternativeName>
    <alternativeName>
        <fullName evidence="7">Zrt- and Irt-like protein 9</fullName>
    </alternativeName>
</protein>
<gene>
    <name evidence="9" type="ORF">chiPu_0020377</name>
</gene>
<evidence type="ECO:0000256" key="6">
    <source>
        <dbReference type="ARBA" id="ARBA00023136"/>
    </source>
</evidence>
<dbReference type="GO" id="GO:0005739">
    <property type="term" value="C:mitochondrion"/>
    <property type="evidence" value="ECO:0007669"/>
    <property type="project" value="UniProtKB-SubCell"/>
</dbReference>
<dbReference type="GO" id="GO:0005634">
    <property type="term" value="C:nucleus"/>
    <property type="evidence" value="ECO:0007669"/>
    <property type="project" value="UniProtKB-SubCell"/>
</dbReference>
<feature type="transmembrane region" description="Helical" evidence="7">
    <location>
        <begin position="132"/>
        <end position="151"/>
    </location>
</feature>
<keyword evidence="7" id="KW-0864">Zinc transport</keyword>
<feature type="region of interest" description="Disordered" evidence="8">
    <location>
        <begin position="1"/>
        <end position="58"/>
    </location>
</feature>
<feature type="transmembrane region" description="Helical" evidence="7">
    <location>
        <begin position="163"/>
        <end position="184"/>
    </location>
</feature>
<dbReference type="GO" id="GO:0048471">
    <property type="term" value="C:perinuclear region of cytoplasm"/>
    <property type="evidence" value="ECO:0007669"/>
    <property type="project" value="UniProtKB-SubCell"/>
</dbReference>
<dbReference type="EMBL" id="BEZZ01002559">
    <property type="protein sequence ID" value="GCC16711.1"/>
    <property type="molecule type" value="Genomic_DNA"/>
</dbReference>
<dbReference type="PANTHER" id="PTHR16133:SF4">
    <property type="entry name" value="ZINC TRANSPORTER ZIP9"/>
    <property type="match status" value="1"/>
</dbReference>
<accession>A0A401REZ4</accession>
<keyword evidence="3 7" id="KW-0812">Transmembrane</keyword>
<evidence type="ECO:0000256" key="1">
    <source>
        <dbReference type="ARBA" id="ARBA00004127"/>
    </source>
</evidence>
<dbReference type="GO" id="GO:0005385">
    <property type="term" value="F:zinc ion transmembrane transporter activity"/>
    <property type="evidence" value="ECO:0007669"/>
    <property type="project" value="UniProtKB-UniRule"/>
</dbReference>
<evidence type="ECO:0000256" key="7">
    <source>
        <dbReference type="RuleBase" id="RU369011"/>
    </source>
</evidence>
<feature type="compositionally biased region" description="Polar residues" evidence="8">
    <location>
        <begin position="32"/>
        <end position="58"/>
    </location>
</feature>
<dbReference type="STRING" id="137246.A0A401REZ4"/>
<dbReference type="GO" id="GO:0005886">
    <property type="term" value="C:plasma membrane"/>
    <property type="evidence" value="ECO:0007669"/>
    <property type="project" value="UniProtKB-SubCell"/>
</dbReference>
<comment type="subcellular location">
    <subcellularLocation>
        <location evidence="7">Cell membrane</location>
        <topology evidence="7">Multi-pass membrane protein</topology>
    </subcellularLocation>
    <subcellularLocation>
        <location evidence="7">Cytoplasm</location>
        <location evidence="7">Perinuclear region</location>
    </subcellularLocation>
    <subcellularLocation>
        <location evidence="1">Endomembrane system</location>
        <topology evidence="1">Multi-pass membrane protein</topology>
    </subcellularLocation>
    <subcellularLocation>
        <location evidence="2">Golgi apparatus membrane</location>
    </subcellularLocation>
    <subcellularLocation>
        <location evidence="7">Golgi apparatus</location>
        <location evidence="7">trans-Golgi network membrane</location>
    </subcellularLocation>
    <subcellularLocation>
        <location evidence="7">Mitochondrion</location>
    </subcellularLocation>
    <subcellularLocation>
        <location evidence="7">Nucleus</location>
    </subcellularLocation>
</comment>
<proteinExistence type="inferred from homology"/>
<keyword evidence="4 7" id="KW-1133">Transmembrane helix</keyword>
<keyword evidence="7" id="KW-0862">Zinc</keyword>
<dbReference type="GO" id="GO:0000139">
    <property type="term" value="C:Golgi membrane"/>
    <property type="evidence" value="ECO:0007669"/>
    <property type="project" value="UniProtKB-SubCell"/>
</dbReference>
<evidence type="ECO:0000256" key="8">
    <source>
        <dbReference type="SAM" id="MobiDB-lite"/>
    </source>
</evidence>
<evidence type="ECO:0000313" key="10">
    <source>
        <dbReference type="Proteomes" id="UP000287033"/>
    </source>
</evidence>
<dbReference type="InterPro" id="IPR003689">
    <property type="entry name" value="ZIP"/>
</dbReference>
<dbReference type="PANTHER" id="PTHR16133">
    <property type="entry name" value="SOLUTE CARRIER FAMILY 39 ZINC TRANSPORTER , MEMBER 9-RELATED"/>
    <property type="match status" value="1"/>
</dbReference>
<comment type="caution">
    <text evidence="7">Lacks conserved residue(s) required for the propagation of feature annotation.</text>
</comment>
<dbReference type="Proteomes" id="UP000287033">
    <property type="component" value="Unassembled WGS sequence"/>
</dbReference>